<protein>
    <submittedName>
        <fullName evidence="2">Uncharacterized protein</fullName>
    </submittedName>
</protein>
<dbReference type="EMBL" id="KL198032">
    <property type="protein sequence ID" value="KDQ15498.1"/>
    <property type="molecule type" value="Genomic_DNA"/>
</dbReference>
<accession>A0A067MI98</accession>
<proteinExistence type="predicted"/>
<evidence type="ECO:0000256" key="1">
    <source>
        <dbReference type="SAM" id="MobiDB-lite"/>
    </source>
</evidence>
<evidence type="ECO:0000313" key="3">
    <source>
        <dbReference type="Proteomes" id="UP000027195"/>
    </source>
</evidence>
<feature type="region of interest" description="Disordered" evidence="1">
    <location>
        <begin position="570"/>
        <end position="600"/>
    </location>
</feature>
<sequence length="813" mass="91783">MDSEVSQAKIDGFLKLRKISACQLSFKGKRAFYKHVDKLPVDGPGWNSEEITITGDKPDPSTGGKLTETVEVWWRDPVDCIEELIGNPMFKNFMGYAPLKEYKDKLKNDQLFNEMWTTNWWWDLQKKLPKGATISGVILSSDKTILTGFSGDKEAYPVYLTIGNIAKGVRRQPSKHATVLLGYLPTTKLLCFSKKKRNLEGHNLFHYCMSKIVEPLINAGKEGVLMTCADGYIRKIFPILAAYVADFPEQCLVACCQQNYCPICKCPPDRRGENTLFPHRNQAEIAALLTPGSDGQLSLEQKAGLASCGTKPVDGPFWATLPHTDMFSCFTPDLLHQIHKGVFKSHVLKWCTEIAGEAELDERFKRLPRHPDLRHFKKGISHLSQWSGTEAKEVEKVFVGLILDAVPAEAVDATRALLDFLYVSQYQSLSSSALELLKSHLDDFHAAKHIFAEYGQHDTFNIPKLHMISHYLELIMLLGTPDGYNTESPERLHIDMAKKGYRASSKKNFLRQMTAWLVRKEKVHQFSCFLEWLSTVDPAMQAIAGETPLTHELGENWDWDDEDEDVDVDVDEEEASGDDSDEEEEQVQRLAKRPSMPSTSVDDMEAVLGAHDFMGCLKKYLDHTYGRGKLIPSVHDCFSVYKRVTIDLTPFHKNIGGTKQVLKDVVRASPATKTQNPKPAFFDTALIKMSEEAQVTGIQGYEVVHVKAIFKLPVHMDATAPPLAYVEHFSVPPHERHINTLMYEVSKEFKHTASGGSKPKASIVPLNTIRCSCHLIPKFGKQVDLTWSSDTIFDDCRNFFINDFISTYHFQIL</sequence>
<keyword evidence="3" id="KW-1185">Reference proteome</keyword>
<reference evidence="3" key="1">
    <citation type="journal article" date="2014" name="Proc. Natl. Acad. Sci. U.S.A.">
        <title>Extensive sampling of basidiomycete genomes demonstrates inadequacy of the white-rot/brown-rot paradigm for wood decay fungi.</title>
        <authorList>
            <person name="Riley R."/>
            <person name="Salamov A.A."/>
            <person name="Brown D.W."/>
            <person name="Nagy L.G."/>
            <person name="Floudas D."/>
            <person name="Held B.W."/>
            <person name="Levasseur A."/>
            <person name="Lombard V."/>
            <person name="Morin E."/>
            <person name="Otillar R."/>
            <person name="Lindquist E.A."/>
            <person name="Sun H."/>
            <person name="LaButti K.M."/>
            <person name="Schmutz J."/>
            <person name="Jabbour D."/>
            <person name="Luo H."/>
            <person name="Baker S.E."/>
            <person name="Pisabarro A.G."/>
            <person name="Walton J.D."/>
            <person name="Blanchette R.A."/>
            <person name="Henrissat B."/>
            <person name="Martin F."/>
            <person name="Cullen D."/>
            <person name="Hibbett D.S."/>
            <person name="Grigoriev I.V."/>
        </authorList>
    </citation>
    <scope>NUCLEOTIDE SEQUENCE [LARGE SCALE GENOMIC DNA]</scope>
    <source>
        <strain evidence="3">FD-172 SS1</strain>
    </source>
</reference>
<organism evidence="2 3">
    <name type="scientific">Botryobasidium botryosum (strain FD-172 SS1)</name>
    <dbReference type="NCBI Taxonomy" id="930990"/>
    <lineage>
        <taxon>Eukaryota</taxon>
        <taxon>Fungi</taxon>
        <taxon>Dikarya</taxon>
        <taxon>Basidiomycota</taxon>
        <taxon>Agaricomycotina</taxon>
        <taxon>Agaricomycetes</taxon>
        <taxon>Cantharellales</taxon>
        <taxon>Botryobasidiaceae</taxon>
        <taxon>Botryobasidium</taxon>
    </lineage>
</organism>
<feature type="compositionally biased region" description="Acidic residues" evidence="1">
    <location>
        <begin position="570"/>
        <end position="585"/>
    </location>
</feature>
<dbReference type="AlphaFoldDB" id="A0A067MI98"/>
<dbReference type="Pfam" id="PF18759">
    <property type="entry name" value="Plavaka"/>
    <property type="match status" value="1"/>
</dbReference>
<evidence type="ECO:0000313" key="2">
    <source>
        <dbReference type="EMBL" id="KDQ15498.1"/>
    </source>
</evidence>
<dbReference type="OrthoDB" id="2418900at2759"/>
<dbReference type="HOGENOM" id="CLU_006344_4_2_1"/>
<dbReference type="InParanoid" id="A0A067MI98"/>
<dbReference type="Proteomes" id="UP000027195">
    <property type="component" value="Unassembled WGS sequence"/>
</dbReference>
<dbReference type="InterPro" id="IPR041078">
    <property type="entry name" value="Plavaka"/>
</dbReference>
<name>A0A067MI98_BOTB1</name>
<gene>
    <name evidence="2" type="ORF">BOTBODRAFT_108756</name>
</gene>